<gene>
    <name evidence="2" type="ORF">N5I20_17165</name>
</gene>
<protein>
    <recommendedName>
        <fullName evidence="4">Competence protein CoiA</fullName>
    </recommendedName>
</protein>
<evidence type="ECO:0008006" key="4">
    <source>
        <dbReference type="Google" id="ProtNLM"/>
    </source>
</evidence>
<organism evidence="2 3">
    <name type="scientific">Aeromonas caviae</name>
    <name type="common">Aeromonas punctata</name>
    <dbReference type="NCBI Taxonomy" id="648"/>
    <lineage>
        <taxon>Bacteria</taxon>
        <taxon>Pseudomonadati</taxon>
        <taxon>Pseudomonadota</taxon>
        <taxon>Gammaproteobacteria</taxon>
        <taxon>Aeromonadales</taxon>
        <taxon>Aeromonadaceae</taxon>
        <taxon>Aeromonas</taxon>
    </lineage>
</organism>
<dbReference type="RefSeq" id="WP_113725259.1">
    <property type="nucleotide sequence ID" value="NZ_AP026370.1"/>
</dbReference>
<evidence type="ECO:0000313" key="3">
    <source>
        <dbReference type="Proteomes" id="UP001161704"/>
    </source>
</evidence>
<comment type="caution">
    <text evidence="2">The sequence shown here is derived from an EMBL/GenBank/DDBJ whole genome shotgun (WGS) entry which is preliminary data.</text>
</comment>
<evidence type="ECO:0000313" key="2">
    <source>
        <dbReference type="EMBL" id="MDH1506781.1"/>
    </source>
</evidence>
<dbReference type="AlphaFoldDB" id="A0AA42RA34"/>
<evidence type="ECO:0000256" key="1">
    <source>
        <dbReference type="SAM" id="MobiDB-lite"/>
    </source>
</evidence>
<dbReference type="EMBL" id="JAOCIZ010000080">
    <property type="protein sequence ID" value="MDH1506781.1"/>
    <property type="molecule type" value="Genomic_DNA"/>
</dbReference>
<feature type="region of interest" description="Disordered" evidence="1">
    <location>
        <begin position="340"/>
        <end position="365"/>
    </location>
</feature>
<accession>A0AA42RA34</accession>
<reference evidence="2" key="1">
    <citation type="submission" date="2022-09" db="EMBL/GenBank/DDBJ databases">
        <title>Intensive care unit water sources are persistently colonized with multi-drug resistant bacteria and are the site of extensive horizontal gene transfer of antibiotic resistance genes.</title>
        <authorList>
            <person name="Diorio-Toth L."/>
        </authorList>
    </citation>
    <scope>NUCLEOTIDE SEQUENCE</scope>
    <source>
        <strain evidence="2">GD03710</strain>
    </source>
</reference>
<proteinExistence type="predicted"/>
<dbReference type="Proteomes" id="UP001161704">
    <property type="component" value="Unassembled WGS sequence"/>
</dbReference>
<name>A0AA42RA34_AERCA</name>
<sequence>MQGTKIPFGERDDVLLRAFEVANGLACNCICPGCRKPLVAANGGLKVIPHFRHAQAEDCSRGYKEGVRRAAVALIATQQRLTLPAYYHQINATTHSGSTLRSDVTFPSEVILADNVVRFVDLGTVRAHAVVTKAERQLLVWIKVSSRTQHERYQHLASIGASAIEIDLSRLTLELINDPATFEYAVLSNPDNRSWIRSLRGERLGERAAEKMAAEVATDNARWEQERARHRALEEARRAEHEAKFVAAAKALSAQRKLQSAAVEAQRAMNQDACLQRSELIVSQVLRAAREWGGNAVECTACYLLSPPDTQSCPYCASNASSMPLFTVSAEYAATIHHRMRSSPKPNRSVQAAPILRTQPELPDD</sequence>